<dbReference type="PROSITE" id="PS50192">
    <property type="entry name" value="T_SNARE"/>
    <property type="match status" value="1"/>
</dbReference>
<dbReference type="InterPro" id="IPR039899">
    <property type="entry name" value="BET1_SNARE"/>
</dbReference>
<feature type="domain" description="T-SNARE coiled-coil homology" evidence="9">
    <location>
        <begin position="66"/>
        <end position="109"/>
    </location>
</feature>
<evidence type="ECO:0000256" key="7">
    <source>
        <dbReference type="ARBA" id="ARBA00023136"/>
    </source>
</evidence>
<name>A0A7J8M2Y7_9ROSI</name>
<comment type="caution">
    <text evidence="10">The sequence shown here is derived from an EMBL/GenBank/DDBJ whole genome shotgun (WGS) entry which is preliminary data.</text>
</comment>
<evidence type="ECO:0000256" key="2">
    <source>
        <dbReference type="ARBA" id="ARBA00022448"/>
    </source>
</evidence>
<dbReference type="GO" id="GO:0015031">
    <property type="term" value="P:protein transport"/>
    <property type="evidence" value="ECO:0007669"/>
    <property type="project" value="UniProtKB-KW"/>
</dbReference>
<accession>A0A7J8M2Y7</accession>
<evidence type="ECO:0000256" key="8">
    <source>
        <dbReference type="ARBA" id="ARBA00046280"/>
    </source>
</evidence>
<feature type="non-terminal residue" evidence="10">
    <location>
        <position position="163"/>
    </location>
</feature>
<dbReference type="Gene3D" id="1.20.5.110">
    <property type="match status" value="1"/>
</dbReference>
<keyword evidence="3" id="KW-0812">Transmembrane</keyword>
<keyword evidence="4" id="KW-0653">Protein transport</keyword>
<protein>
    <recommendedName>
        <fullName evidence="9">t-SNARE coiled-coil homology domain-containing protein</fullName>
    </recommendedName>
</protein>
<keyword evidence="5" id="KW-1133">Transmembrane helix</keyword>
<evidence type="ECO:0000256" key="3">
    <source>
        <dbReference type="ARBA" id="ARBA00022692"/>
    </source>
</evidence>
<evidence type="ECO:0000256" key="5">
    <source>
        <dbReference type="ARBA" id="ARBA00022989"/>
    </source>
</evidence>
<dbReference type="EMBL" id="JABEZX010000006">
    <property type="protein sequence ID" value="MBA0559075.1"/>
    <property type="molecule type" value="Genomic_DNA"/>
</dbReference>
<evidence type="ECO:0000259" key="9">
    <source>
        <dbReference type="PROSITE" id="PS50192"/>
    </source>
</evidence>
<dbReference type="AlphaFoldDB" id="A0A7J8M2Y7"/>
<sequence>DHRSSKSALFDGLDNLEEGGIRASSSFSHDVKDHDNGKAIESLHDRVAFLKRVFAFRTCNELLTVNVHWLTGDIHDEVESHNRMLDRMGNGMDATRGIMSGTMDRFKKVFEKKSNRKMCTLVMVFVDASICPWLKKPQHSWKFGPYTRTKCQSKATKKSHFFS</sequence>
<dbReference type="SUPFAM" id="SSF58038">
    <property type="entry name" value="SNARE fusion complex"/>
    <property type="match status" value="1"/>
</dbReference>
<keyword evidence="2" id="KW-0813">Transport</keyword>
<evidence type="ECO:0000313" key="10">
    <source>
        <dbReference type="EMBL" id="MBA0559075.1"/>
    </source>
</evidence>
<dbReference type="InterPro" id="IPR000727">
    <property type="entry name" value="T_SNARE_dom"/>
</dbReference>
<dbReference type="CDD" id="cd15853">
    <property type="entry name" value="SNARE_Bet1"/>
    <property type="match status" value="1"/>
</dbReference>
<keyword evidence="11" id="KW-1185">Reference proteome</keyword>
<dbReference type="PANTHER" id="PTHR12791">
    <property type="entry name" value="GOLGI SNARE BET1-RELATED"/>
    <property type="match status" value="1"/>
</dbReference>
<evidence type="ECO:0000313" key="11">
    <source>
        <dbReference type="Proteomes" id="UP000593572"/>
    </source>
</evidence>
<evidence type="ECO:0000256" key="1">
    <source>
        <dbReference type="ARBA" id="ARBA00004194"/>
    </source>
</evidence>
<comment type="subcellular location">
    <subcellularLocation>
        <location evidence="8">Endomembrane system</location>
        <topology evidence="8">Single-pass type IV membrane protein</topology>
    </subcellularLocation>
    <subcellularLocation>
        <location evidence="1">Golgi apparatus membrane</location>
        <topology evidence="1">Single-pass membrane protein</topology>
    </subcellularLocation>
</comment>
<keyword evidence="7" id="KW-0472">Membrane</keyword>
<dbReference type="GO" id="GO:0000139">
    <property type="term" value="C:Golgi membrane"/>
    <property type="evidence" value="ECO:0007669"/>
    <property type="project" value="UniProtKB-SubCell"/>
</dbReference>
<dbReference type="Proteomes" id="UP000593572">
    <property type="component" value="Unassembled WGS sequence"/>
</dbReference>
<keyword evidence="6" id="KW-0333">Golgi apparatus</keyword>
<organism evidence="10 11">
    <name type="scientific">Gossypium lobatum</name>
    <dbReference type="NCBI Taxonomy" id="34289"/>
    <lineage>
        <taxon>Eukaryota</taxon>
        <taxon>Viridiplantae</taxon>
        <taxon>Streptophyta</taxon>
        <taxon>Embryophyta</taxon>
        <taxon>Tracheophyta</taxon>
        <taxon>Spermatophyta</taxon>
        <taxon>Magnoliopsida</taxon>
        <taxon>eudicotyledons</taxon>
        <taxon>Gunneridae</taxon>
        <taxon>Pentapetalae</taxon>
        <taxon>rosids</taxon>
        <taxon>malvids</taxon>
        <taxon>Malvales</taxon>
        <taxon>Malvaceae</taxon>
        <taxon>Malvoideae</taxon>
        <taxon>Gossypium</taxon>
    </lineage>
</organism>
<evidence type="ECO:0000256" key="6">
    <source>
        <dbReference type="ARBA" id="ARBA00023034"/>
    </source>
</evidence>
<gene>
    <name evidence="10" type="ORF">Golob_016055</name>
</gene>
<evidence type="ECO:0000256" key="4">
    <source>
        <dbReference type="ARBA" id="ARBA00022927"/>
    </source>
</evidence>
<proteinExistence type="predicted"/>
<reference evidence="10 11" key="1">
    <citation type="journal article" date="2019" name="Genome Biol. Evol.">
        <title>Insights into the evolution of the New World diploid cottons (Gossypium, subgenus Houzingenia) based on genome sequencing.</title>
        <authorList>
            <person name="Grover C.E."/>
            <person name="Arick M.A. 2nd"/>
            <person name="Thrash A."/>
            <person name="Conover J.L."/>
            <person name="Sanders W.S."/>
            <person name="Peterson D.G."/>
            <person name="Frelichowski J.E."/>
            <person name="Scheffler J.A."/>
            <person name="Scheffler B.E."/>
            <person name="Wendel J.F."/>
        </authorList>
    </citation>
    <scope>NUCLEOTIDE SEQUENCE [LARGE SCALE GENOMIC DNA]</scope>
    <source>
        <strain evidence="10">157</strain>
        <tissue evidence="10">Leaf</tissue>
    </source>
</reference>